<evidence type="ECO:0000256" key="4">
    <source>
        <dbReference type="ARBA" id="ARBA00022989"/>
    </source>
</evidence>
<dbReference type="AlphaFoldDB" id="A0A199NUQ3"/>
<evidence type="ECO:0000256" key="1">
    <source>
        <dbReference type="ARBA" id="ARBA00004651"/>
    </source>
</evidence>
<evidence type="ECO:0000256" key="6">
    <source>
        <dbReference type="SAM" id="Phobius"/>
    </source>
</evidence>
<dbReference type="Proteomes" id="UP000053171">
    <property type="component" value="Unassembled WGS sequence"/>
</dbReference>
<organism evidence="8 9">
    <name type="scientific">Rothia kristinae</name>
    <dbReference type="NCBI Taxonomy" id="37923"/>
    <lineage>
        <taxon>Bacteria</taxon>
        <taxon>Bacillati</taxon>
        <taxon>Actinomycetota</taxon>
        <taxon>Actinomycetes</taxon>
        <taxon>Micrococcales</taxon>
        <taxon>Micrococcaceae</taxon>
        <taxon>Rothia</taxon>
    </lineage>
</organism>
<evidence type="ECO:0000259" key="7">
    <source>
        <dbReference type="PROSITE" id="PS50850"/>
    </source>
</evidence>
<evidence type="ECO:0000256" key="5">
    <source>
        <dbReference type="ARBA" id="ARBA00023136"/>
    </source>
</evidence>
<feature type="transmembrane region" description="Helical" evidence="6">
    <location>
        <begin position="261"/>
        <end position="282"/>
    </location>
</feature>
<dbReference type="GO" id="GO:0005886">
    <property type="term" value="C:plasma membrane"/>
    <property type="evidence" value="ECO:0007669"/>
    <property type="project" value="UniProtKB-SubCell"/>
</dbReference>
<dbReference type="PROSITE" id="PS50850">
    <property type="entry name" value="MFS"/>
    <property type="match status" value="1"/>
</dbReference>
<comment type="caution">
    <text evidence="8">The sequence shown here is derived from an EMBL/GenBank/DDBJ whole genome shotgun (WGS) entry which is preliminary data.</text>
</comment>
<keyword evidence="9" id="KW-1185">Reference proteome</keyword>
<dbReference type="InterPro" id="IPR050189">
    <property type="entry name" value="MFS_Efflux_Transporters"/>
</dbReference>
<sequence length="464" mass="48254">MHESVPASGIAAQPPSRKWIIWSVGLAAYLVAVINRSSFSALGPAAQEHFSAEATALSVFVVVQLVVYAGWQIPVGILLDRFGISTVIAAGTAVMAVGQLLLGATDSIPLAILARILVGSGDACIFTAAVRLVQDWFTLGQMPVVNQLTGLSGQVGQLLAVAPLAALVAGLGWFAGFAALAAVGAAVLVLVLLVLRDAPGAGTILERITGTNRTTGRDVAAARAGQRTDSVVTDVLPVIGPESTGVLPALRSLARRPGVRLAFWIHFSTVFAMHSFMLLWGTPFMTGGLGYPEATSHLVLSLTVAASMAGAVLLGPVISRFSAHRVWIAVGGTTAILLSWVLVLAWPGSAPVPVMSLAAVCTGLGGPLSMIAFDVVRTHAPVRQLGVATGLTNMGGFTAALTTVLLVGVLLDAQGAGTPETYSSAAFRWAMAVQVPVWLLGLTMMLIERPKARREHLKRLHRAR</sequence>
<feature type="transmembrane region" description="Helical" evidence="6">
    <location>
        <begin position="50"/>
        <end position="70"/>
    </location>
</feature>
<feature type="transmembrane region" description="Helical" evidence="6">
    <location>
        <begin position="294"/>
        <end position="314"/>
    </location>
</feature>
<gene>
    <name evidence="8" type="ORF">AN277_0201410</name>
</gene>
<proteinExistence type="predicted"/>
<feature type="transmembrane region" description="Helical" evidence="6">
    <location>
        <begin position="173"/>
        <end position="195"/>
    </location>
</feature>
<feature type="transmembrane region" description="Helical" evidence="6">
    <location>
        <begin position="326"/>
        <end position="346"/>
    </location>
</feature>
<dbReference type="Pfam" id="PF07690">
    <property type="entry name" value="MFS_1"/>
    <property type="match status" value="1"/>
</dbReference>
<feature type="transmembrane region" description="Helical" evidence="6">
    <location>
        <begin position="385"/>
        <end position="411"/>
    </location>
</feature>
<reference evidence="8" key="1">
    <citation type="submission" date="2016-06" db="EMBL/GenBank/DDBJ databases">
        <title>Identification of putative biosynthetic pathways for the production of bioactive secondary metabolites by the marine actinomycete Kocuria kristinae RUTW2-3.</title>
        <authorList>
            <person name="Waterworth S.C."/>
            <person name="Walmsley T.A."/>
            <person name="Matongo T."/>
            <person name="Davies-Coleman M.T."/>
            <person name="Dorrington R.A."/>
        </authorList>
    </citation>
    <scope>NUCLEOTIDE SEQUENCE [LARGE SCALE GENOMIC DNA]</scope>
    <source>
        <strain evidence="8">RUTW2-3</strain>
    </source>
</reference>
<dbReference type="SUPFAM" id="SSF103473">
    <property type="entry name" value="MFS general substrate transporter"/>
    <property type="match status" value="1"/>
</dbReference>
<accession>A0A199NUQ3</accession>
<dbReference type="EMBL" id="LJBJ02000002">
    <property type="protein sequence ID" value="OAX52647.1"/>
    <property type="molecule type" value="Genomic_DNA"/>
</dbReference>
<keyword evidence="2" id="KW-1003">Cell membrane</keyword>
<dbReference type="Gene3D" id="1.20.1250.20">
    <property type="entry name" value="MFS general substrate transporter like domains"/>
    <property type="match status" value="2"/>
</dbReference>
<evidence type="ECO:0000256" key="2">
    <source>
        <dbReference type="ARBA" id="ARBA00022475"/>
    </source>
</evidence>
<protein>
    <recommendedName>
        <fullName evidence="7">Major facilitator superfamily (MFS) profile domain-containing protein</fullName>
    </recommendedName>
</protein>
<feature type="transmembrane region" description="Helical" evidence="6">
    <location>
        <begin position="19"/>
        <end position="38"/>
    </location>
</feature>
<name>A0A199NUQ3_9MICC</name>
<feature type="domain" description="Major facilitator superfamily (MFS) profile" evidence="7">
    <location>
        <begin position="21"/>
        <end position="453"/>
    </location>
</feature>
<feature type="transmembrane region" description="Helical" evidence="6">
    <location>
        <begin position="426"/>
        <end position="447"/>
    </location>
</feature>
<keyword evidence="5 6" id="KW-0472">Membrane</keyword>
<dbReference type="RefSeq" id="WP_055684495.1">
    <property type="nucleotide sequence ID" value="NZ_LJBJ02000002.1"/>
</dbReference>
<feature type="transmembrane region" description="Helical" evidence="6">
    <location>
        <begin position="352"/>
        <end position="373"/>
    </location>
</feature>
<dbReference type="InterPro" id="IPR036259">
    <property type="entry name" value="MFS_trans_sf"/>
</dbReference>
<dbReference type="InterPro" id="IPR011701">
    <property type="entry name" value="MFS"/>
</dbReference>
<feature type="transmembrane region" description="Helical" evidence="6">
    <location>
        <begin position="82"/>
        <end position="102"/>
    </location>
</feature>
<evidence type="ECO:0000313" key="8">
    <source>
        <dbReference type="EMBL" id="OAX52647.1"/>
    </source>
</evidence>
<evidence type="ECO:0000313" key="9">
    <source>
        <dbReference type="Proteomes" id="UP000053171"/>
    </source>
</evidence>
<dbReference type="GO" id="GO:0022857">
    <property type="term" value="F:transmembrane transporter activity"/>
    <property type="evidence" value="ECO:0007669"/>
    <property type="project" value="InterPro"/>
</dbReference>
<dbReference type="InterPro" id="IPR020846">
    <property type="entry name" value="MFS_dom"/>
</dbReference>
<dbReference type="PANTHER" id="PTHR43124:SF3">
    <property type="entry name" value="CHLORAMPHENICOL EFFLUX PUMP RV0191"/>
    <property type="match status" value="1"/>
</dbReference>
<dbReference type="PANTHER" id="PTHR43124">
    <property type="entry name" value="PURINE EFFLUX PUMP PBUE"/>
    <property type="match status" value="1"/>
</dbReference>
<keyword evidence="4 6" id="KW-1133">Transmembrane helix</keyword>
<keyword evidence="3 6" id="KW-0812">Transmembrane</keyword>
<feature type="transmembrane region" description="Helical" evidence="6">
    <location>
        <begin position="108"/>
        <end position="133"/>
    </location>
</feature>
<comment type="subcellular location">
    <subcellularLocation>
        <location evidence="1">Cell membrane</location>
        <topology evidence="1">Multi-pass membrane protein</topology>
    </subcellularLocation>
</comment>
<evidence type="ECO:0000256" key="3">
    <source>
        <dbReference type="ARBA" id="ARBA00022692"/>
    </source>
</evidence>
<dbReference type="CDD" id="cd06174">
    <property type="entry name" value="MFS"/>
    <property type="match status" value="1"/>
</dbReference>